<dbReference type="Pfam" id="PF13302">
    <property type="entry name" value="Acetyltransf_3"/>
    <property type="match status" value="1"/>
</dbReference>
<comment type="caution">
    <text evidence="1">The sequence shown here is derived from an EMBL/GenBank/DDBJ whole genome shotgun (WGS) entry which is preliminary data.</text>
</comment>
<keyword evidence="1" id="KW-0012">Acyltransferase</keyword>
<gene>
    <name evidence="1" type="ORF">BITS_0100</name>
</gene>
<dbReference type="STRING" id="356829.BITS_0100"/>
<dbReference type="EMBL" id="JGZU01000015">
    <property type="protein sequence ID" value="KFJ05435.1"/>
    <property type="molecule type" value="Genomic_DNA"/>
</dbReference>
<dbReference type="AlphaFoldDB" id="A0A087ECD4"/>
<sequence>MSILRSLRQALAPSSPRAIHMPSILYAPEGALPIALRPLTTDDAREWGRVRWGNEAWLAPWESGDPEYGSGMSFNEWIQWQRQQERDGAGVVFAVTYQGRIVGQISLGAISYGAMRSGIVGYWMDHAYAGKGIMPLAVAMLADWALGESSGPKLHRLEIDMLINNRRSHRVAEKVGATYEGIRRGYMYVNGRWQDHDAYSLLAEDRGEGFAVRQITRHARD</sequence>
<dbReference type="InterPro" id="IPR051908">
    <property type="entry name" value="Ribosomal_N-acetyltransferase"/>
</dbReference>
<dbReference type="GO" id="GO:0008999">
    <property type="term" value="F:protein-N-terminal-alanine acetyltransferase activity"/>
    <property type="evidence" value="ECO:0007669"/>
    <property type="project" value="TreeGrafter"/>
</dbReference>
<dbReference type="PANTHER" id="PTHR43441">
    <property type="entry name" value="RIBOSOMAL-PROTEIN-SERINE ACETYLTRANSFERASE"/>
    <property type="match status" value="1"/>
</dbReference>
<dbReference type="RefSeq" id="WP_026641571.1">
    <property type="nucleotide sequence ID" value="NZ_JGZU01000015.1"/>
</dbReference>
<evidence type="ECO:0000313" key="2">
    <source>
        <dbReference type="Proteomes" id="UP000029080"/>
    </source>
</evidence>
<dbReference type="PROSITE" id="PS51186">
    <property type="entry name" value="GNAT"/>
    <property type="match status" value="1"/>
</dbReference>
<evidence type="ECO:0000313" key="1">
    <source>
        <dbReference type="EMBL" id="KFJ05435.1"/>
    </source>
</evidence>
<reference evidence="1 2" key="1">
    <citation type="submission" date="2014-03" db="EMBL/GenBank/DDBJ databases">
        <title>Genomics of Bifidobacteria.</title>
        <authorList>
            <person name="Ventura M."/>
            <person name="Milani C."/>
            <person name="Lugli G.A."/>
        </authorList>
    </citation>
    <scope>NUCLEOTIDE SEQUENCE [LARGE SCALE GENOMIC DNA]</scope>
    <source>
        <strain evidence="1 2">JCM 13495</strain>
    </source>
</reference>
<dbReference type="EC" id="2.3.1.128" evidence="1"/>
<organism evidence="1 2">
    <name type="scientific">Bifidobacterium tsurumiense</name>
    <dbReference type="NCBI Taxonomy" id="356829"/>
    <lineage>
        <taxon>Bacteria</taxon>
        <taxon>Bacillati</taxon>
        <taxon>Actinomycetota</taxon>
        <taxon>Actinomycetes</taxon>
        <taxon>Bifidobacteriales</taxon>
        <taxon>Bifidobacteriaceae</taxon>
        <taxon>Bifidobacterium</taxon>
    </lineage>
</organism>
<name>A0A087ECD4_9BIFI</name>
<dbReference type="eggNOG" id="COG1670">
    <property type="taxonomic scope" value="Bacteria"/>
</dbReference>
<dbReference type="Gene3D" id="3.40.630.30">
    <property type="match status" value="1"/>
</dbReference>
<dbReference type="InterPro" id="IPR016181">
    <property type="entry name" value="Acyl_CoA_acyltransferase"/>
</dbReference>
<keyword evidence="1" id="KW-0808">Transferase</keyword>
<dbReference type="InterPro" id="IPR000182">
    <property type="entry name" value="GNAT_dom"/>
</dbReference>
<dbReference type="GO" id="GO:1990189">
    <property type="term" value="F:protein N-terminal-serine acetyltransferase activity"/>
    <property type="evidence" value="ECO:0007669"/>
    <property type="project" value="TreeGrafter"/>
</dbReference>
<protein>
    <submittedName>
        <fullName evidence="1">Ribosomal-protein-alanine acetyltransferase</fullName>
        <ecNumber evidence="1">2.3.1.128</ecNumber>
    </submittedName>
</protein>
<dbReference type="GO" id="GO:0005737">
    <property type="term" value="C:cytoplasm"/>
    <property type="evidence" value="ECO:0007669"/>
    <property type="project" value="TreeGrafter"/>
</dbReference>
<accession>A0A087ECD4</accession>
<dbReference type="SUPFAM" id="SSF55729">
    <property type="entry name" value="Acyl-CoA N-acyltransferases (Nat)"/>
    <property type="match status" value="1"/>
</dbReference>
<proteinExistence type="predicted"/>
<dbReference type="Proteomes" id="UP000029080">
    <property type="component" value="Unassembled WGS sequence"/>
</dbReference>
<keyword evidence="2" id="KW-1185">Reference proteome</keyword>
<dbReference type="PANTHER" id="PTHR43441:SF10">
    <property type="entry name" value="ACETYLTRANSFERASE"/>
    <property type="match status" value="1"/>
</dbReference>
<dbReference type="OrthoDB" id="5242221at2"/>